<reference evidence="3 4" key="1">
    <citation type="submission" date="2016-10" db="EMBL/GenBank/DDBJ databases">
        <authorList>
            <person name="de Groot N.N."/>
        </authorList>
    </citation>
    <scope>NUCLEOTIDE SEQUENCE [LARGE SCALE GENOMIC DNA]</scope>
    <source>
        <strain evidence="3 4">DSM 17073</strain>
    </source>
</reference>
<keyword evidence="5" id="KW-1185">Reference proteome</keyword>
<dbReference type="GO" id="GO:0016787">
    <property type="term" value="F:hydrolase activity"/>
    <property type="evidence" value="ECO:0007669"/>
    <property type="project" value="InterPro"/>
</dbReference>
<dbReference type="OrthoDB" id="9780884at2"/>
<evidence type="ECO:0000313" key="2">
    <source>
        <dbReference type="EMBL" id="GEM00855.1"/>
    </source>
</evidence>
<dbReference type="AlphaFoldDB" id="A0A1I5LF30"/>
<reference evidence="2 5" key="2">
    <citation type="submission" date="2019-07" db="EMBL/GenBank/DDBJ databases">
        <title>Whole genome shotgun sequence of Halolactibacillus halophilus NBRC 100868.</title>
        <authorList>
            <person name="Hosoyama A."/>
            <person name="Uohara A."/>
            <person name="Ohji S."/>
            <person name="Ichikawa N."/>
        </authorList>
    </citation>
    <scope>NUCLEOTIDE SEQUENCE [LARGE SCALE GENOMIC DNA]</scope>
    <source>
        <strain evidence="2 5">NBRC 100868</strain>
    </source>
</reference>
<evidence type="ECO:0000313" key="3">
    <source>
        <dbReference type="EMBL" id="SFO95792.1"/>
    </source>
</evidence>
<evidence type="ECO:0000313" key="5">
    <source>
        <dbReference type="Proteomes" id="UP000321547"/>
    </source>
</evidence>
<dbReference type="InterPro" id="IPR029052">
    <property type="entry name" value="Metallo-depent_PP-like"/>
</dbReference>
<dbReference type="Gene3D" id="3.60.21.10">
    <property type="match status" value="1"/>
</dbReference>
<dbReference type="Pfam" id="PF00149">
    <property type="entry name" value="Metallophos"/>
    <property type="match status" value="1"/>
</dbReference>
<dbReference type="PANTHER" id="PTHR31302:SF0">
    <property type="entry name" value="TRANSMEMBRANE PROTEIN WITH METALLOPHOSPHOESTERASE DOMAIN"/>
    <property type="match status" value="1"/>
</dbReference>
<dbReference type="InterPro" id="IPR051158">
    <property type="entry name" value="Metallophosphoesterase_sf"/>
</dbReference>
<gene>
    <name evidence="2" type="ORF">HHA03_03870</name>
    <name evidence="3" type="ORF">SAMN05421839_10237</name>
</gene>
<sequence>MVPFLISVIFVVTLILIWYRDTFSVKRQLVSVTLPHITSPLRICQLTDLHGHMFKGSHSLLIQRITDDQPDVIVLTGDMIDRKTKSFNDVLHLSEQLAKLAPVYFVMGNHEVSHKRQNVFLQGLVDININILHNVAVDFHHQTDVIQIVGVGDASSYDADLSRSFSNTDATKATILLSHTPDIVDQLLTKSELLILSGHTHGGQIRLPFIGAVIAPGHGLFPKRTKGLYILKNKCQLYIDSGLGMSRIPVRFWNRSQYSVIDICPKQ</sequence>
<dbReference type="EMBL" id="FOXC01000002">
    <property type="protein sequence ID" value="SFO95792.1"/>
    <property type="molecule type" value="Genomic_DNA"/>
</dbReference>
<dbReference type="STRING" id="306540.SAMN05421839_10237"/>
<evidence type="ECO:0000259" key="1">
    <source>
        <dbReference type="Pfam" id="PF00149"/>
    </source>
</evidence>
<protein>
    <submittedName>
        <fullName evidence="2">Phosphoesterase</fullName>
    </submittedName>
</protein>
<dbReference type="Proteomes" id="UP000242243">
    <property type="component" value="Unassembled WGS sequence"/>
</dbReference>
<dbReference type="PANTHER" id="PTHR31302">
    <property type="entry name" value="TRANSMEMBRANE PROTEIN WITH METALLOPHOSPHOESTERASE DOMAIN-RELATED"/>
    <property type="match status" value="1"/>
</dbReference>
<organism evidence="3 4">
    <name type="scientific">Halolactibacillus halophilus</name>
    <dbReference type="NCBI Taxonomy" id="306540"/>
    <lineage>
        <taxon>Bacteria</taxon>
        <taxon>Bacillati</taxon>
        <taxon>Bacillota</taxon>
        <taxon>Bacilli</taxon>
        <taxon>Bacillales</taxon>
        <taxon>Bacillaceae</taxon>
        <taxon>Halolactibacillus</taxon>
    </lineage>
</organism>
<dbReference type="CDD" id="cd07385">
    <property type="entry name" value="MPP_YkuE_C"/>
    <property type="match status" value="1"/>
</dbReference>
<dbReference type="Proteomes" id="UP000321547">
    <property type="component" value="Unassembled WGS sequence"/>
</dbReference>
<feature type="domain" description="Calcineurin-like phosphoesterase" evidence="1">
    <location>
        <begin position="41"/>
        <end position="202"/>
    </location>
</feature>
<dbReference type="InterPro" id="IPR004843">
    <property type="entry name" value="Calcineurin-like_PHP"/>
</dbReference>
<evidence type="ECO:0000313" key="4">
    <source>
        <dbReference type="Proteomes" id="UP000242243"/>
    </source>
</evidence>
<proteinExistence type="predicted"/>
<dbReference type="SUPFAM" id="SSF56300">
    <property type="entry name" value="Metallo-dependent phosphatases"/>
    <property type="match status" value="1"/>
</dbReference>
<accession>A0A1I5LF30</accession>
<dbReference type="RefSeq" id="WP_089829585.1">
    <property type="nucleotide sequence ID" value="NZ_BJWI01000002.1"/>
</dbReference>
<name>A0A1I5LF30_9BACI</name>
<dbReference type="EMBL" id="BJWI01000002">
    <property type="protein sequence ID" value="GEM00855.1"/>
    <property type="molecule type" value="Genomic_DNA"/>
</dbReference>